<dbReference type="CDD" id="cd01948">
    <property type="entry name" value="EAL"/>
    <property type="match status" value="1"/>
</dbReference>
<gene>
    <name evidence="5" type="ORF">HKW67_21590</name>
</gene>
<dbReference type="InterPro" id="IPR043128">
    <property type="entry name" value="Rev_trsase/Diguanyl_cyclase"/>
</dbReference>
<feature type="domain" description="Response regulatory" evidence="2">
    <location>
        <begin position="21"/>
        <end position="137"/>
    </location>
</feature>
<dbReference type="RefSeq" id="WP_171227370.1">
    <property type="nucleotide sequence ID" value="NZ_CP053085.1"/>
</dbReference>
<dbReference type="Gene3D" id="3.20.20.450">
    <property type="entry name" value="EAL domain"/>
    <property type="match status" value="1"/>
</dbReference>
<evidence type="ECO:0000259" key="2">
    <source>
        <dbReference type="PROSITE" id="PS50110"/>
    </source>
</evidence>
<dbReference type="InterPro" id="IPR035919">
    <property type="entry name" value="EAL_sf"/>
</dbReference>
<dbReference type="SMART" id="SM00052">
    <property type="entry name" value="EAL"/>
    <property type="match status" value="1"/>
</dbReference>
<dbReference type="CDD" id="cd01949">
    <property type="entry name" value="GGDEF"/>
    <property type="match status" value="1"/>
</dbReference>
<keyword evidence="1" id="KW-0597">Phosphoprotein</keyword>
<reference evidence="5 6" key="1">
    <citation type="submission" date="2020-05" db="EMBL/GenBank/DDBJ databases">
        <title>Complete genome sequence of Gemmatimonas greenlandica TET16.</title>
        <authorList>
            <person name="Zeng Y."/>
        </authorList>
    </citation>
    <scope>NUCLEOTIDE SEQUENCE [LARGE SCALE GENOMIC DNA]</scope>
    <source>
        <strain evidence="5 6">TET16</strain>
    </source>
</reference>
<dbReference type="Gene3D" id="3.30.70.270">
    <property type="match status" value="1"/>
</dbReference>
<dbReference type="PROSITE" id="PS50883">
    <property type="entry name" value="EAL"/>
    <property type="match status" value="1"/>
</dbReference>
<evidence type="ECO:0000256" key="1">
    <source>
        <dbReference type="PROSITE-ProRule" id="PRU00169"/>
    </source>
</evidence>
<dbReference type="InterPro" id="IPR001633">
    <property type="entry name" value="EAL_dom"/>
</dbReference>
<feature type="domain" description="EAL" evidence="3">
    <location>
        <begin position="332"/>
        <end position="588"/>
    </location>
</feature>
<dbReference type="InterPro" id="IPR001789">
    <property type="entry name" value="Sig_transdc_resp-reg_receiver"/>
</dbReference>
<keyword evidence="6" id="KW-1185">Reference proteome</keyword>
<dbReference type="AlphaFoldDB" id="A0A6M4IT42"/>
<dbReference type="SMART" id="SM00448">
    <property type="entry name" value="REC"/>
    <property type="match status" value="1"/>
</dbReference>
<dbReference type="NCBIfam" id="TIGR00254">
    <property type="entry name" value="GGDEF"/>
    <property type="match status" value="1"/>
</dbReference>
<dbReference type="InterPro" id="IPR050706">
    <property type="entry name" value="Cyclic-di-GMP_PDE-like"/>
</dbReference>
<dbReference type="PROSITE" id="PS50887">
    <property type="entry name" value="GGDEF"/>
    <property type="match status" value="1"/>
</dbReference>
<dbReference type="GO" id="GO:0071111">
    <property type="term" value="F:cyclic-guanylate-specific phosphodiesterase activity"/>
    <property type="evidence" value="ECO:0007669"/>
    <property type="project" value="InterPro"/>
</dbReference>
<organism evidence="5 6">
    <name type="scientific">Gemmatimonas groenlandica</name>
    <dbReference type="NCBI Taxonomy" id="2732249"/>
    <lineage>
        <taxon>Bacteria</taxon>
        <taxon>Pseudomonadati</taxon>
        <taxon>Gemmatimonadota</taxon>
        <taxon>Gemmatimonadia</taxon>
        <taxon>Gemmatimonadales</taxon>
        <taxon>Gemmatimonadaceae</taxon>
        <taxon>Gemmatimonas</taxon>
    </lineage>
</organism>
<proteinExistence type="predicted"/>
<dbReference type="EMBL" id="CP053085">
    <property type="protein sequence ID" value="QJR37934.1"/>
    <property type="molecule type" value="Genomic_DNA"/>
</dbReference>
<evidence type="ECO:0000313" key="5">
    <source>
        <dbReference type="EMBL" id="QJR37934.1"/>
    </source>
</evidence>
<dbReference type="InterPro" id="IPR000160">
    <property type="entry name" value="GGDEF_dom"/>
</dbReference>
<dbReference type="PROSITE" id="PS50110">
    <property type="entry name" value="RESPONSE_REGULATORY"/>
    <property type="match status" value="1"/>
</dbReference>
<dbReference type="SMART" id="SM00267">
    <property type="entry name" value="GGDEF"/>
    <property type="match status" value="1"/>
</dbReference>
<dbReference type="SUPFAM" id="SSF141868">
    <property type="entry name" value="EAL domain-like"/>
    <property type="match status" value="1"/>
</dbReference>
<dbReference type="SUPFAM" id="SSF52172">
    <property type="entry name" value="CheY-like"/>
    <property type="match status" value="1"/>
</dbReference>
<dbReference type="Pfam" id="PF00072">
    <property type="entry name" value="Response_reg"/>
    <property type="match status" value="1"/>
</dbReference>
<evidence type="ECO:0000313" key="6">
    <source>
        <dbReference type="Proteomes" id="UP000500938"/>
    </source>
</evidence>
<protein>
    <submittedName>
        <fullName evidence="5">EAL domain-containing protein</fullName>
    </submittedName>
</protein>
<dbReference type="Proteomes" id="UP000500938">
    <property type="component" value="Chromosome"/>
</dbReference>
<dbReference type="InterPro" id="IPR029787">
    <property type="entry name" value="Nucleotide_cyclase"/>
</dbReference>
<dbReference type="InterPro" id="IPR011006">
    <property type="entry name" value="CheY-like_superfamily"/>
</dbReference>
<dbReference type="Pfam" id="PF00563">
    <property type="entry name" value="EAL"/>
    <property type="match status" value="1"/>
</dbReference>
<feature type="domain" description="GGDEF" evidence="4">
    <location>
        <begin position="181"/>
        <end position="323"/>
    </location>
</feature>
<dbReference type="PANTHER" id="PTHR33121:SF70">
    <property type="entry name" value="SIGNALING PROTEIN YKOW"/>
    <property type="match status" value="1"/>
</dbReference>
<dbReference type="Gene3D" id="3.40.50.2300">
    <property type="match status" value="1"/>
</dbReference>
<dbReference type="Pfam" id="PF00990">
    <property type="entry name" value="GGDEF"/>
    <property type="match status" value="1"/>
</dbReference>
<dbReference type="SUPFAM" id="SSF55073">
    <property type="entry name" value="Nucleotide cyclase"/>
    <property type="match status" value="1"/>
</dbReference>
<accession>A0A6M4IT42</accession>
<dbReference type="GO" id="GO:0000160">
    <property type="term" value="P:phosphorelay signal transduction system"/>
    <property type="evidence" value="ECO:0007669"/>
    <property type="project" value="InterPro"/>
</dbReference>
<feature type="modified residue" description="4-aspartylphosphate" evidence="1">
    <location>
        <position position="70"/>
    </location>
</feature>
<dbReference type="PANTHER" id="PTHR33121">
    <property type="entry name" value="CYCLIC DI-GMP PHOSPHODIESTERASE PDEF"/>
    <property type="match status" value="1"/>
</dbReference>
<name>A0A6M4IT42_9BACT</name>
<dbReference type="KEGG" id="ggr:HKW67_21590"/>
<evidence type="ECO:0000259" key="3">
    <source>
        <dbReference type="PROSITE" id="PS50883"/>
    </source>
</evidence>
<sequence>MTSLETDRALAPEREFIADARILVIDDDPDIHALMVAMLRPLQADIVGAATGADGLAAARTALPDVILLDHELPDATGLDILHQLRGEPALAGIPVIVVTGSESRQVLTACFAAGAADYIRKPFFGAELRARVCSVIERQRMLAQLGRAAHLDKLTGLPNRALLNARLQSALERTALEPSYSFAVMFIDFDRFKLINDSLGHDVGDLLLTEIAERLRSNLRVNDCITRDTIGSTVARLGGDEFVIVLDDVASAEVAAAVAARMLAVLEQPYLLKSHVVRSSASVGIVHSSEGYTQADDMLRDADIAMYEAKRRGKACYALFTTTMRDAVLHRIDIENSLRDAIDRHELFVVYQPIISLEDRSIESVEALVRWRHPVHGMIAPSEFIPVAEETRLILPLSDQVLRESCRQFMVWQREAPDFAPSYISVNLSRIQLADPDLVPRTMEILRETGIAPHQVQLEVTESQLMQHRVMAGELLAAFKAEGIRLAMDDFGSGYSSLSCLQEYPFDVLKVDRALTENVSRGRGYSALLHAVISLAENLGLHVVAEGIETIEQLALLQALGCPAGQGFLLARPMEPSKLEAWWSTFVGEAFEAA</sequence>
<evidence type="ECO:0000259" key="4">
    <source>
        <dbReference type="PROSITE" id="PS50887"/>
    </source>
</evidence>